<protein>
    <recommendedName>
        <fullName evidence="5">NADH dehydrogenase subunit 6</fullName>
    </recommendedName>
</protein>
<evidence type="ECO:0000256" key="1">
    <source>
        <dbReference type="SAM" id="Phobius"/>
    </source>
</evidence>
<sequence>MGGWGWECWRRKGGKRLFVWFLGWWFFVLVVWVICIVCLLLFGLCMFVCVDCLVFCCFFLGCGVLLCGFVWGGGYGWWVVIGFVVGVGNLLCGVVMDVGGGGGGGVLVGGGVLGGFEGGK</sequence>
<keyword evidence="1" id="KW-0472">Membrane</keyword>
<gene>
    <name evidence="2" type="ORF">KC01_LOCUS30720</name>
    <name evidence="3" type="ORF">KC01_LOCUS31006</name>
</gene>
<keyword evidence="1" id="KW-0812">Transmembrane</keyword>
<reference evidence="3 4" key="1">
    <citation type="submission" date="2024-04" db="EMBL/GenBank/DDBJ databases">
        <authorList>
            <person name="Waldvogel A.-M."/>
            <person name="Schoenle A."/>
        </authorList>
    </citation>
    <scope>NUCLEOTIDE SEQUENCE [LARGE SCALE GENOMIC DNA]</scope>
</reference>
<proteinExistence type="predicted"/>
<evidence type="ECO:0000313" key="3">
    <source>
        <dbReference type="EMBL" id="CAL1603312.1"/>
    </source>
</evidence>
<keyword evidence="1" id="KW-1133">Transmembrane helix</keyword>
<evidence type="ECO:0000313" key="2">
    <source>
        <dbReference type="EMBL" id="CAL1602990.1"/>
    </source>
</evidence>
<dbReference type="Proteomes" id="UP001497482">
    <property type="component" value="Chromosome 4"/>
</dbReference>
<feature type="transmembrane region" description="Helical" evidence="1">
    <location>
        <begin position="20"/>
        <end position="45"/>
    </location>
</feature>
<accession>A0AAV2LU18</accession>
<dbReference type="EMBL" id="OZ035826">
    <property type="protein sequence ID" value="CAL1602990.1"/>
    <property type="molecule type" value="Genomic_DNA"/>
</dbReference>
<evidence type="ECO:0000313" key="4">
    <source>
        <dbReference type="Proteomes" id="UP001497482"/>
    </source>
</evidence>
<name>A0AAV2LU18_KNICA</name>
<organism evidence="3 4">
    <name type="scientific">Knipowitschia caucasica</name>
    <name type="common">Caucasian dwarf goby</name>
    <name type="synonym">Pomatoschistus caucasicus</name>
    <dbReference type="NCBI Taxonomy" id="637954"/>
    <lineage>
        <taxon>Eukaryota</taxon>
        <taxon>Metazoa</taxon>
        <taxon>Chordata</taxon>
        <taxon>Craniata</taxon>
        <taxon>Vertebrata</taxon>
        <taxon>Euteleostomi</taxon>
        <taxon>Actinopterygii</taxon>
        <taxon>Neopterygii</taxon>
        <taxon>Teleostei</taxon>
        <taxon>Neoteleostei</taxon>
        <taxon>Acanthomorphata</taxon>
        <taxon>Gobiaria</taxon>
        <taxon>Gobiiformes</taxon>
        <taxon>Gobioidei</taxon>
        <taxon>Gobiidae</taxon>
        <taxon>Gobiinae</taxon>
        <taxon>Knipowitschia</taxon>
    </lineage>
</organism>
<dbReference type="AlphaFoldDB" id="A0AAV2LU18"/>
<keyword evidence="4" id="KW-1185">Reference proteome</keyword>
<evidence type="ECO:0008006" key="5">
    <source>
        <dbReference type="Google" id="ProtNLM"/>
    </source>
</evidence>
<feature type="transmembrane region" description="Helical" evidence="1">
    <location>
        <begin position="77"/>
        <end position="96"/>
    </location>
</feature>
<dbReference type="EMBL" id="OZ035826">
    <property type="protein sequence ID" value="CAL1603312.1"/>
    <property type="molecule type" value="Genomic_DNA"/>
</dbReference>
<feature type="transmembrane region" description="Helical" evidence="1">
    <location>
        <begin position="52"/>
        <end position="71"/>
    </location>
</feature>